<dbReference type="Proteomes" id="UP001300692">
    <property type="component" value="Unassembled WGS sequence"/>
</dbReference>
<proteinExistence type="predicted"/>
<feature type="coiled-coil region" evidence="1">
    <location>
        <begin position="34"/>
        <end position="98"/>
    </location>
</feature>
<dbReference type="Pfam" id="PF12732">
    <property type="entry name" value="YtxH"/>
    <property type="match status" value="1"/>
</dbReference>
<dbReference type="RefSeq" id="WP_264139618.1">
    <property type="nucleotide sequence ID" value="NZ_JAOYOD010000001.1"/>
</dbReference>
<organism evidence="3 4">
    <name type="scientific">Reichenbachiella ulvae</name>
    <dbReference type="NCBI Taxonomy" id="2980104"/>
    <lineage>
        <taxon>Bacteria</taxon>
        <taxon>Pseudomonadati</taxon>
        <taxon>Bacteroidota</taxon>
        <taxon>Cytophagia</taxon>
        <taxon>Cytophagales</taxon>
        <taxon>Reichenbachiellaceae</taxon>
        <taxon>Reichenbachiella</taxon>
    </lineage>
</organism>
<feature type="transmembrane region" description="Helical" evidence="2">
    <location>
        <begin position="6"/>
        <end position="26"/>
    </location>
</feature>
<dbReference type="EMBL" id="JAOYOD010000001">
    <property type="protein sequence ID" value="MCV9388724.1"/>
    <property type="molecule type" value="Genomic_DNA"/>
</dbReference>
<accession>A0ABT3CYR6</accession>
<keyword evidence="2" id="KW-0472">Membrane</keyword>
<evidence type="ECO:0000256" key="1">
    <source>
        <dbReference type="SAM" id="Coils"/>
    </source>
</evidence>
<dbReference type="InterPro" id="IPR024623">
    <property type="entry name" value="YtxH"/>
</dbReference>
<keyword evidence="1" id="KW-0175">Coiled coil</keyword>
<evidence type="ECO:0000256" key="2">
    <source>
        <dbReference type="SAM" id="Phobius"/>
    </source>
</evidence>
<evidence type="ECO:0000313" key="4">
    <source>
        <dbReference type="Proteomes" id="UP001300692"/>
    </source>
</evidence>
<keyword evidence="4" id="KW-1185">Reference proteome</keyword>
<protein>
    <submittedName>
        <fullName evidence="3">YtxH domain-containing protein</fullName>
    </submittedName>
</protein>
<dbReference type="PANTHER" id="PTHR35792">
    <property type="entry name" value="GENERAL STRESS PROTEIN"/>
    <property type="match status" value="1"/>
</dbReference>
<dbReference type="PANTHER" id="PTHR35792:SF1">
    <property type="entry name" value="SLL0268 PROTEIN"/>
    <property type="match status" value="1"/>
</dbReference>
<evidence type="ECO:0000313" key="3">
    <source>
        <dbReference type="EMBL" id="MCV9388724.1"/>
    </source>
</evidence>
<sequence length="102" mass="11342">MSKNSNSFLAFLTGAAAGAILGILYAPDKGENTRDKLTYRLDKYKKKLDEILQEFVEGKELADNDAKTEGQKIVKDAKEKAERLLDDVNGLIHQIKGEEVES</sequence>
<reference evidence="3 4" key="1">
    <citation type="submission" date="2022-10" db="EMBL/GenBank/DDBJ databases">
        <title>Comparative genomics and taxonomic characterization of three novel marine species of genus Reichenbachiella exhibiting antioxidant and polysaccharide degradation activities.</title>
        <authorList>
            <person name="Muhammad N."/>
            <person name="Lee Y.-J."/>
            <person name="Ko J."/>
            <person name="Kim S.-G."/>
        </authorList>
    </citation>
    <scope>NUCLEOTIDE SEQUENCE [LARGE SCALE GENOMIC DNA]</scope>
    <source>
        <strain evidence="3 4">ABR2-5</strain>
    </source>
</reference>
<keyword evidence="2" id="KW-0812">Transmembrane</keyword>
<comment type="caution">
    <text evidence="3">The sequence shown here is derived from an EMBL/GenBank/DDBJ whole genome shotgun (WGS) entry which is preliminary data.</text>
</comment>
<keyword evidence="2" id="KW-1133">Transmembrane helix</keyword>
<name>A0ABT3CYR6_9BACT</name>
<dbReference type="InterPro" id="IPR052928">
    <property type="entry name" value="Desiccation-related_membrane"/>
</dbReference>
<gene>
    <name evidence="3" type="ORF">N7U62_18730</name>
</gene>